<feature type="compositionally biased region" description="Basic residues" evidence="1">
    <location>
        <begin position="142"/>
        <end position="152"/>
    </location>
</feature>
<keyword evidence="2" id="KW-0732">Signal</keyword>
<evidence type="ECO:0000256" key="2">
    <source>
        <dbReference type="SAM" id="SignalP"/>
    </source>
</evidence>
<reference evidence="3" key="2">
    <citation type="submission" date="2014-05" db="EMBL/GenBank/DDBJ databases">
        <title>The genome and life-stage specific transcriptomes of Globodera pallida elucidate key aspects of plant parasitism by a cyst nematode.</title>
        <authorList>
            <person name="Cotton J.A."/>
            <person name="Lilley C.J."/>
            <person name="Jones L.M."/>
            <person name="Kikuchi T."/>
            <person name="Reid A.J."/>
            <person name="Thorpe P."/>
            <person name="Tsai I.J."/>
            <person name="Beasley H."/>
            <person name="Blok V."/>
            <person name="Cock P.J.A."/>
            <person name="Van den Akker S.E."/>
            <person name="Holroyd N."/>
            <person name="Hunt M."/>
            <person name="Mantelin S."/>
            <person name="Naghra H."/>
            <person name="Pain A."/>
            <person name="Palomares-Rius J.E."/>
            <person name="Zarowiecki M."/>
            <person name="Berriman M."/>
            <person name="Jones J.T."/>
            <person name="Urwin P.E."/>
        </authorList>
    </citation>
    <scope>NUCLEOTIDE SEQUENCE [LARGE SCALE GENOMIC DNA]</scope>
    <source>
        <strain evidence="3">Lindley</strain>
    </source>
</reference>
<sequence>MIKNLCILLLTAHCLNAFPTSSSWSEGDDNSSDKNYSENESEDEFNKMTASQTKARGKKSANSAEIGESSRKRKGHGKPMTETEIDAFIKELADANPEIYATSPADKDCNTNLSGENEEPEMSDDSLYFNSSDDDSFNASSSKKKQTPKKGKATTQPQNKKQRGKKVESKSVAQPSEAEKAKASKKPGPKGKAGGTKATPTPKKQKKLR</sequence>
<evidence type="ECO:0000313" key="4">
    <source>
        <dbReference type="WBParaSite" id="GPLIN_000744000"/>
    </source>
</evidence>
<feature type="chain" id="PRO_5008147040" evidence="2">
    <location>
        <begin position="18"/>
        <end position="209"/>
    </location>
</feature>
<reference evidence="3" key="1">
    <citation type="submission" date="2013-12" db="EMBL/GenBank/DDBJ databases">
        <authorList>
            <person name="Aslett M."/>
        </authorList>
    </citation>
    <scope>NUCLEOTIDE SEQUENCE [LARGE SCALE GENOMIC DNA]</scope>
    <source>
        <strain evidence="3">Lindley</strain>
    </source>
</reference>
<dbReference type="Proteomes" id="UP000050741">
    <property type="component" value="Unassembled WGS sequence"/>
</dbReference>
<accession>A0A183C3J6</accession>
<reference evidence="4" key="3">
    <citation type="submission" date="2016-06" db="UniProtKB">
        <authorList>
            <consortium name="WormBaseParasite"/>
        </authorList>
    </citation>
    <scope>IDENTIFICATION</scope>
</reference>
<dbReference type="AlphaFoldDB" id="A0A183C3J6"/>
<feature type="compositionally biased region" description="Low complexity" evidence="1">
    <location>
        <begin position="125"/>
        <end position="141"/>
    </location>
</feature>
<keyword evidence="3" id="KW-1185">Reference proteome</keyword>
<organism evidence="3 4">
    <name type="scientific">Globodera pallida</name>
    <name type="common">Potato cyst nematode worm</name>
    <name type="synonym">Heterodera pallida</name>
    <dbReference type="NCBI Taxonomy" id="36090"/>
    <lineage>
        <taxon>Eukaryota</taxon>
        <taxon>Metazoa</taxon>
        <taxon>Ecdysozoa</taxon>
        <taxon>Nematoda</taxon>
        <taxon>Chromadorea</taxon>
        <taxon>Rhabditida</taxon>
        <taxon>Tylenchina</taxon>
        <taxon>Tylenchomorpha</taxon>
        <taxon>Tylenchoidea</taxon>
        <taxon>Heteroderidae</taxon>
        <taxon>Heteroderinae</taxon>
        <taxon>Globodera</taxon>
    </lineage>
</organism>
<protein>
    <submittedName>
        <fullName evidence="4">Secreted phosphoprotein 1</fullName>
    </submittedName>
</protein>
<proteinExistence type="predicted"/>
<evidence type="ECO:0000313" key="3">
    <source>
        <dbReference type="Proteomes" id="UP000050741"/>
    </source>
</evidence>
<name>A0A183C3J6_GLOPA</name>
<dbReference type="WBParaSite" id="GPLIN_000744000">
    <property type="protein sequence ID" value="GPLIN_000744000"/>
    <property type="gene ID" value="GPLIN_000744000"/>
</dbReference>
<feature type="region of interest" description="Disordered" evidence="1">
    <location>
        <begin position="21"/>
        <end position="209"/>
    </location>
</feature>
<feature type="signal peptide" evidence="2">
    <location>
        <begin position="1"/>
        <end position="17"/>
    </location>
</feature>
<evidence type="ECO:0000256" key="1">
    <source>
        <dbReference type="SAM" id="MobiDB-lite"/>
    </source>
</evidence>